<dbReference type="SUPFAM" id="SSF56112">
    <property type="entry name" value="Protein kinase-like (PK-like)"/>
    <property type="match status" value="1"/>
</dbReference>
<dbReference type="Gene3D" id="3.30.200.20">
    <property type="entry name" value="Phosphorylase Kinase, domain 1"/>
    <property type="match status" value="1"/>
</dbReference>
<dbReference type="RefSeq" id="XP_018163494.1">
    <property type="nucleotide sequence ID" value="XM_018295132.1"/>
</dbReference>
<dbReference type="OrthoDB" id="5979581at2759"/>
<accession>A0A1B7YSG8</accession>
<evidence type="ECO:0000256" key="2">
    <source>
        <dbReference type="ARBA" id="ARBA00022679"/>
    </source>
</evidence>
<dbReference type="AlphaFoldDB" id="A0A1B7YSG8"/>
<dbReference type="GO" id="GO:0005634">
    <property type="term" value="C:nucleus"/>
    <property type="evidence" value="ECO:0007669"/>
    <property type="project" value="TreeGrafter"/>
</dbReference>
<keyword evidence="2" id="KW-0808">Transferase</keyword>
<sequence length="494" mass="54981">MSTRLPTLLHNQLGGKLSASGLLLTSGCWTLPILLRRVVPRRACHSPFQLPKRTFLVQPSAPYSTMSASHIEYGYVEDVEALGDYRPGGYHPIQIGDVLHERYLIVHKLGHGTFSTAWLALDNHTSTYVAIKVGTADADSREVDILSQLTPGAVATSDGFSHAAEKAGIIPLVLDRFTLEGPNGTHPCFVTLPARCSIMDAKEASDPRLFQLDVARSLAAQLAMAVSIVHSHGYAHGDLHLGNLLLQLPSSLNNLSVDQLYAEFGAPEPEAVVRLDGKLTSSAAGVPPYAIPPVWLGKASDEIALDEAKLLLVDFGVAFRPSEKSRFESYTPLVIRPPEAFFEPKTPLSLASDIWSLGCTVFELLAHRSLIDGILAPQDEITAQQVHLQGPLPSEWWDSWEERSKWFDEAGRPLSNERDIWTWDRRFEQWVQEPRQSCGMDVIDDEEEAALFEMLRRMLAWRPSERPTAEEVLDMAWMKTWALPAYEKCQKAWE</sequence>
<evidence type="ECO:0000256" key="5">
    <source>
        <dbReference type="ARBA" id="ARBA00022840"/>
    </source>
</evidence>
<dbReference type="EMBL" id="LTAN01000001">
    <property type="protein sequence ID" value="OBR14977.1"/>
    <property type="molecule type" value="Genomic_DNA"/>
</dbReference>
<dbReference type="VEuPathDB" id="FungiDB:CH63R_00157"/>
<evidence type="ECO:0000313" key="9">
    <source>
        <dbReference type="Proteomes" id="UP000092177"/>
    </source>
</evidence>
<dbReference type="PANTHER" id="PTHR45646:SF11">
    <property type="entry name" value="SERINE_THREONINE-PROTEIN KINASE DOA"/>
    <property type="match status" value="1"/>
</dbReference>
<dbReference type="KEGG" id="chig:CH63R_00157"/>
<dbReference type="Proteomes" id="UP000092177">
    <property type="component" value="Chromosome 1"/>
</dbReference>
<dbReference type="GO" id="GO:0004674">
    <property type="term" value="F:protein serine/threonine kinase activity"/>
    <property type="evidence" value="ECO:0007669"/>
    <property type="project" value="UniProtKB-KW"/>
</dbReference>
<keyword evidence="3 6" id="KW-0547">Nucleotide-binding</keyword>
<reference evidence="9" key="1">
    <citation type="journal article" date="2017" name="BMC Genomics">
        <title>Gapless genome assembly of Colletotrichum higginsianum reveals chromosome structure and association of transposable elements with secondary metabolite gene clusters.</title>
        <authorList>
            <person name="Dallery J.-F."/>
            <person name="Lapalu N."/>
            <person name="Zampounis A."/>
            <person name="Pigne S."/>
            <person name="Luyten I."/>
            <person name="Amselem J."/>
            <person name="Wittenberg A.H.J."/>
            <person name="Zhou S."/>
            <person name="de Queiroz M.V."/>
            <person name="Robin G.P."/>
            <person name="Auger A."/>
            <person name="Hainaut M."/>
            <person name="Henrissat B."/>
            <person name="Kim K.-T."/>
            <person name="Lee Y.-H."/>
            <person name="Lespinet O."/>
            <person name="Schwartz D.C."/>
            <person name="Thon M.R."/>
            <person name="O'Connell R.J."/>
        </authorList>
    </citation>
    <scope>NUCLEOTIDE SEQUENCE [LARGE SCALE GENOMIC DNA]</scope>
    <source>
        <strain evidence="9">IMI 349063</strain>
    </source>
</reference>
<keyword evidence="1" id="KW-0723">Serine/threonine-protein kinase</keyword>
<protein>
    <submittedName>
        <fullName evidence="8">SRPK2 bound unphosphorylated</fullName>
    </submittedName>
</protein>
<evidence type="ECO:0000256" key="6">
    <source>
        <dbReference type="PROSITE-ProRule" id="PRU10141"/>
    </source>
</evidence>
<comment type="caution">
    <text evidence="8">The sequence shown here is derived from an EMBL/GenBank/DDBJ whole genome shotgun (WGS) entry which is preliminary data.</text>
</comment>
<evidence type="ECO:0000259" key="7">
    <source>
        <dbReference type="PROSITE" id="PS50011"/>
    </source>
</evidence>
<dbReference type="PROSITE" id="PS50011">
    <property type="entry name" value="PROTEIN_KINASE_DOM"/>
    <property type="match status" value="1"/>
</dbReference>
<dbReference type="InterPro" id="IPR051175">
    <property type="entry name" value="CLK_kinases"/>
</dbReference>
<dbReference type="PROSITE" id="PS51257">
    <property type="entry name" value="PROKAR_LIPOPROTEIN"/>
    <property type="match status" value="1"/>
</dbReference>
<dbReference type="PANTHER" id="PTHR45646">
    <property type="entry name" value="SERINE/THREONINE-PROTEIN KINASE DOA-RELATED"/>
    <property type="match status" value="1"/>
</dbReference>
<keyword evidence="4" id="KW-0418">Kinase</keyword>
<dbReference type="InterPro" id="IPR000719">
    <property type="entry name" value="Prot_kinase_dom"/>
</dbReference>
<dbReference type="GeneID" id="28859239"/>
<evidence type="ECO:0000256" key="1">
    <source>
        <dbReference type="ARBA" id="ARBA00022527"/>
    </source>
</evidence>
<feature type="binding site" evidence="6">
    <location>
        <position position="132"/>
    </location>
    <ligand>
        <name>ATP</name>
        <dbReference type="ChEBI" id="CHEBI:30616"/>
    </ligand>
</feature>
<organism evidence="8 9">
    <name type="scientific">Colletotrichum higginsianum (strain IMI 349063)</name>
    <name type="common">Crucifer anthracnose fungus</name>
    <dbReference type="NCBI Taxonomy" id="759273"/>
    <lineage>
        <taxon>Eukaryota</taxon>
        <taxon>Fungi</taxon>
        <taxon>Dikarya</taxon>
        <taxon>Ascomycota</taxon>
        <taxon>Pezizomycotina</taxon>
        <taxon>Sordariomycetes</taxon>
        <taxon>Hypocreomycetidae</taxon>
        <taxon>Glomerellales</taxon>
        <taxon>Glomerellaceae</taxon>
        <taxon>Colletotrichum</taxon>
        <taxon>Colletotrichum destructivum species complex</taxon>
    </lineage>
</organism>
<keyword evidence="5 6" id="KW-0067">ATP-binding</keyword>
<dbReference type="Gene3D" id="1.10.510.10">
    <property type="entry name" value="Transferase(Phosphotransferase) domain 1"/>
    <property type="match status" value="1"/>
</dbReference>
<feature type="domain" description="Protein kinase" evidence="7">
    <location>
        <begin position="103"/>
        <end position="478"/>
    </location>
</feature>
<keyword evidence="9" id="KW-1185">Reference proteome</keyword>
<dbReference type="InterPro" id="IPR011009">
    <property type="entry name" value="Kinase-like_dom_sf"/>
</dbReference>
<dbReference type="Pfam" id="PF00069">
    <property type="entry name" value="Pkinase"/>
    <property type="match status" value="1"/>
</dbReference>
<dbReference type="GO" id="GO:0043484">
    <property type="term" value="P:regulation of RNA splicing"/>
    <property type="evidence" value="ECO:0007669"/>
    <property type="project" value="TreeGrafter"/>
</dbReference>
<name>A0A1B7YSG8_COLHI</name>
<evidence type="ECO:0000256" key="4">
    <source>
        <dbReference type="ARBA" id="ARBA00022777"/>
    </source>
</evidence>
<gene>
    <name evidence="8" type="ORF">CH63R_00157</name>
</gene>
<dbReference type="PROSITE" id="PS00107">
    <property type="entry name" value="PROTEIN_KINASE_ATP"/>
    <property type="match status" value="1"/>
</dbReference>
<evidence type="ECO:0000313" key="8">
    <source>
        <dbReference type="EMBL" id="OBR14977.1"/>
    </source>
</evidence>
<dbReference type="InterPro" id="IPR017441">
    <property type="entry name" value="Protein_kinase_ATP_BS"/>
</dbReference>
<evidence type="ECO:0000256" key="3">
    <source>
        <dbReference type="ARBA" id="ARBA00022741"/>
    </source>
</evidence>
<proteinExistence type="predicted"/>
<dbReference type="GO" id="GO:0005524">
    <property type="term" value="F:ATP binding"/>
    <property type="evidence" value="ECO:0007669"/>
    <property type="project" value="UniProtKB-UniRule"/>
</dbReference>
<dbReference type="SMART" id="SM00220">
    <property type="entry name" value="S_TKc"/>
    <property type="match status" value="1"/>
</dbReference>